<dbReference type="Proteomes" id="UP001169027">
    <property type="component" value="Unassembled WGS sequence"/>
</dbReference>
<accession>A0ABT8SBQ7</accession>
<feature type="region of interest" description="Disordered" evidence="1">
    <location>
        <begin position="114"/>
        <end position="140"/>
    </location>
</feature>
<evidence type="ECO:0000313" key="3">
    <source>
        <dbReference type="Proteomes" id="UP001169027"/>
    </source>
</evidence>
<organism evidence="2 3">
    <name type="scientific">Variovorax ginsengisoli</name>
    <dbReference type="NCBI Taxonomy" id="363844"/>
    <lineage>
        <taxon>Bacteria</taxon>
        <taxon>Pseudomonadati</taxon>
        <taxon>Pseudomonadota</taxon>
        <taxon>Betaproteobacteria</taxon>
        <taxon>Burkholderiales</taxon>
        <taxon>Comamonadaceae</taxon>
        <taxon>Variovorax</taxon>
    </lineage>
</organism>
<dbReference type="EMBL" id="JAUKVY010000027">
    <property type="protein sequence ID" value="MDO1536352.1"/>
    <property type="molecule type" value="Genomic_DNA"/>
</dbReference>
<evidence type="ECO:0000256" key="1">
    <source>
        <dbReference type="SAM" id="MobiDB-lite"/>
    </source>
</evidence>
<sequence length="140" mass="15320">MLAANPSFWDAIRSSWLVDSNWRPRLDCFATLKATHARPAQELVEIVDRWSEGDLSSFAVLKRDGAMLQVGRDDLGPPPYVPWAIVRSHAAPKLAIAGIDPATADWDTIADAIHQHGDPTHLPDQPSDEQDDGAVHAPRG</sequence>
<keyword evidence="3" id="KW-1185">Reference proteome</keyword>
<gene>
    <name evidence="2" type="ORF">Q2T77_29105</name>
</gene>
<reference evidence="2" key="1">
    <citation type="submission" date="2023-06" db="EMBL/GenBank/DDBJ databases">
        <authorList>
            <person name="Jiang Y."/>
            <person name="Liu Q."/>
        </authorList>
    </citation>
    <scope>NUCLEOTIDE SEQUENCE</scope>
    <source>
        <strain evidence="2">CGMCC 1.12090</strain>
    </source>
</reference>
<proteinExistence type="predicted"/>
<name>A0ABT8SBQ7_9BURK</name>
<comment type="caution">
    <text evidence="2">The sequence shown here is derived from an EMBL/GenBank/DDBJ whole genome shotgun (WGS) entry which is preliminary data.</text>
</comment>
<evidence type="ECO:0000313" key="2">
    <source>
        <dbReference type="EMBL" id="MDO1536352.1"/>
    </source>
</evidence>
<protein>
    <submittedName>
        <fullName evidence="2">Uncharacterized protein</fullName>
    </submittedName>
</protein>